<evidence type="ECO:0000256" key="1">
    <source>
        <dbReference type="PROSITE-ProRule" id="PRU00169"/>
    </source>
</evidence>
<feature type="modified residue" description="4-aspartylphosphate" evidence="1">
    <location>
        <position position="80"/>
    </location>
</feature>
<sequence>MSIVDRIARLLAAEITFRSRDGRGSRFSISVPLDDAQSLRSGLQLLLEGWGYETVAAGFCEEALDLGAREGWRFDAMVADHRLGARLSGTQTVNEIHARSGRKVPTIVIAGDTSPDRIVDIHASG</sequence>
<dbReference type="Gene3D" id="3.40.50.2300">
    <property type="match status" value="1"/>
</dbReference>
<dbReference type="GO" id="GO:0000160">
    <property type="term" value="P:phosphorelay signal transduction system"/>
    <property type="evidence" value="ECO:0007669"/>
    <property type="project" value="InterPro"/>
</dbReference>
<proteinExistence type="predicted"/>
<dbReference type="InterPro" id="IPR001789">
    <property type="entry name" value="Sig_transdc_resp-reg_receiver"/>
</dbReference>
<dbReference type="InterPro" id="IPR011006">
    <property type="entry name" value="CheY-like_superfamily"/>
</dbReference>
<dbReference type="CDD" id="cd00156">
    <property type="entry name" value="REC"/>
    <property type="match status" value="1"/>
</dbReference>
<evidence type="ECO:0000313" key="4">
    <source>
        <dbReference type="Proteomes" id="UP000198418"/>
    </source>
</evidence>
<accession>A0A212PYZ0</accession>
<reference evidence="4" key="1">
    <citation type="submission" date="2017-06" db="EMBL/GenBank/DDBJ databases">
        <authorList>
            <person name="Varghese N."/>
            <person name="Submissions S."/>
        </authorList>
    </citation>
    <scope>NUCLEOTIDE SEQUENCE [LARGE SCALE GENOMIC DNA]</scope>
    <source>
        <strain evidence="4">DSM 137</strain>
    </source>
</reference>
<gene>
    <name evidence="3" type="ORF">SAMN06265338_101220</name>
</gene>
<evidence type="ECO:0000259" key="2">
    <source>
        <dbReference type="PROSITE" id="PS50110"/>
    </source>
</evidence>
<feature type="domain" description="Response regulatory" evidence="2">
    <location>
        <begin position="29"/>
        <end position="125"/>
    </location>
</feature>
<dbReference type="PROSITE" id="PS50110">
    <property type="entry name" value="RESPONSE_REGULATORY"/>
    <property type="match status" value="1"/>
</dbReference>
<evidence type="ECO:0000313" key="3">
    <source>
        <dbReference type="EMBL" id="SNB52276.1"/>
    </source>
</evidence>
<keyword evidence="1" id="KW-0597">Phosphoprotein</keyword>
<dbReference type="SUPFAM" id="SSF52172">
    <property type="entry name" value="CheY-like"/>
    <property type="match status" value="1"/>
</dbReference>
<organism evidence="3 4">
    <name type="scientific">Rhodoblastus acidophilus</name>
    <name type="common">Rhodopseudomonas acidophila</name>
    <dbReference type="NCBI Taxonomy" id="1074"/>
    <lineage>
        <taxon>Bacteria</taxon>
        <taxon>Pseudomonadati</taxon>
        <taxon>Pseudomonadota</taxon>
        <taxon>Alphaproteobacteria</taxon>
        <taxon>Hyphomicrobiales</taxon>
        <taxon>Rhodoblastaceae</taxon>
        <taxon>Rhodoblastus</taxon>
    </lineage>
</organism>
<protein>
    <submittedName>
        <fullName evidence="3">Response regulator receiver domain-containing protein</fullName>
    </submittedName>
</protein>
<keyword evidence="4" id="KW-1185">Reference proteome</keyword>
<dbReference type="Proteomes" id="UP000198418">
    <property type="component" value="Unassembled WGS sequence"/>
</dbReference>
<name>A0A212PYZ0_RHOAC</name>
<dbReference type="AlphaFoldDB" id="A0A212PYZ0"/>
<dbReference type="EMBL" id="FYDG01000001">
    <property type="protein sequence ID" value="SNB52276.1"/>
    <property type="molecule type" value="Genomic_DNA"/>
</dbReference>
<dbReference type="OrthoDB" id="7932149at2"/>